<feature type="region of interest" description="Disordered" evidence="10">
    <location>
        <begin position="1256"/>
        <end position="1300"/>
    </location>
</feature>
<dbReference type="InterPro" id="IPR000860">
    <property type="entry name" value="HemC"/>
</dbReference>
<dbReference type="FunFam" id="3.40.190.10:FF:000086">
    <property type="entry name" value="Probable porphobilinogen deaminase"/>
    <property type="match status" value="1"/>
</dbReference>
<organism evidence="15 16">
    <name type="scientific">Phytophthora sojae (strain P6497)</name>
    <name type="common">Soybean stem and root rot agent</name>
    <name type="synonym">Phytophthora megasperma f. sp. glycines</name>
    <dbReference type="NCBI Taxonomy" id="1094619"/>
    <lineage>
        <taxon>Eukaryota</taxon>
        <taxon>Sar</taxon>
        <taxon>Stramenopiles</taxon>
        <taxon>Oomycota</taxon>
        <taxon>Peronosporomycetes</taxon>
        <taxon>Peronosporales</taxon>
        <taxon>Peronosporaceae</taxon>
        <taxon>Phytophthora</taxon>
    </lineage>
</organism>
<dbReference type="PANTHER" id="PTHR22840">
    <property type="entry name" value="WD REPEAT-CONTAINING PROTEIN 36"/>
    <property type="match status" value="1"/>
</dbReference>
<feature type="domain" description="WDR36/Utp21 N-terminal" evidence="14">
    <location>
        <begin position="472"/>
        <end position="741"/>
    </location>
</feature>
<dbReference type="InterPro" id="IPR007319">
    <property type="entry name" value="WDR36/Utp21_C"/>
</dbReference>
<feature type="repeat" description="WD" evidence="9">
    <location>
        <begin position="707"/>
        <end position="738"/>
    </location>
</feature>
<dbReference type="KEGG" id="psoj:PHYSODRAFT_304396"/>
<dbReference type="PANTHER" id="PTHR22840:SF12">
    <property type="entry name" value="WD REPEAT-CONTAINING PROTEIN 36"/>
    <property type="match status" value="1"/>
</dbReference>
<dbReference type="Gene3D" id="3.40.190.10">
    <property type="entry name" value="Periplasmic binding protein-like II"/>
    <property type="match status" value="2"/>
</dbReference>
<evidence type="ECO:0000256" key="6">
    <source>
        <dbReference type="ARBA" id="ARBA00030685"/>
    </source>
</evidence>
<evidence type="ECO:0000256" key="5">
    <source>
        <dbReference type="ARBA" id="ARBA00022737"/>
    </source>
</evidence>
<dbReference type="UniPathway" id="UPA00251">
    <property type="reaction ID" value="UER00319"/>
</dbReference>
<feature type="compositionally biased region" description="Basic and acidic residues" evidence="10">
    <location>
        <begin position="1256"/>
        <end position="1265"/>
    </location>
</feature>
<evidence type="ECO:0000256" key="7">
    <source>
        <dbReference type="ARBA" id="ARBA00033064"/>
    </source>
</evidence>
<dbReference type="InterPro" id="IPR059157">
    <property type="entry name" value="WDR36-Utp21_N"/>
</dbReference>
<dbReference type="SUPFAM" id="SSF50978">
    <property type="entry name" value="WD40 repeat-like"/>
    <property type="match status" value="2"/>
</dbReference>
<feature type="domain" description="WDR36/Utp21 C-terminal" evidence="13">
    <location>
        <begin position="1194"/>
        <end position="1448"/>
    </location>
</feature>
<dbReference type="Gene3D" id="2.130.10.10">
    <property type="entry name" value="YVTN repeat-like/Quinoprotein amine dehydrogenase"/>
    <property type="match status" value="2"/>
</dbReference>
<feature type="repeat" description="WD" evidence="9">
    <location>
        <begin position="967"/>
        <end position="1008"/>
    </location>
</feature>
<comment type="function">
    <text evidence="2">Tetrapolymerization of the monopyrrole PBG into the hydroxymethylbilane pre-uroporphyrinogen in several discrete steps.</text>
</comment>
<dbReference type="Gene3D" id="3.30.160.40">
    <property type="entry name" value="Porphobilinogen deaminase, C-terminal domain"/>
    <property type="match status" value="1"/>
</dbReference>
<evidence type="ECO:0000259" key="11">
    <source>
        <dbReference type="Pfam" id="PF01379"/>
    </source>
</evidence>
<dbReference type="Pfam" id="PF03900">
    <property type="entry name" value="Porphobil_deamC"/>
    <property type="match status" value="1"/>
</dbReference>
<dbReference type="GO" id="GO:0004418">
    <property type="term" value="F:hydroxymethylbilane synthase activity"/>
    <property type="evidence" value="ECO:0007669"/>
    <property type="project" value="UniProtKB-EC"/>
</dbReference>
<protein>
    <recommendedName>
        <fullName evidence="7">Hydroxymethylbilane synthase</fullName>
    </recommendedName>
    <alternativeName>
        <fullName evidence="6">Pre-uroporphyrinogen synthase</fullName>
    </alternativeName>
</protein>
<dbReference type="RefSeq" id="XP_009533299.1">
    <property type="nucleotide sequence ID" value="XM_009535004.1"/>
</dbReference>
<comment type="catalytic activity">
    <reaction evidence="8">
        <text>4 porphobilinogen + H2O = hydroxymethylbilane + 4 NH4(+)</text>
        <dbReference type="Rhea" id="RHEA:13185"/>
        <dbReference type="ChEBI" id="CHEBI:15377"/>
        <dbReference type="ChEBI" id="CHEBI:28938"/>
        <dbReference type="ChEBI" id="CHEBI:57845"/>
        <dbReference type="ChEBI" id="CHEBI:58126"/>
        <dbReference type="EC" id="2.5.1.61"/>
    </reaction>
</comment>
<dbReference type="Pfam" id="PF25168">
    <property type="entry name" value="Beta-prop_WDR36-Utp21_2nd"/>
    <property type="match status" value="1"/>
</dbReference>
<dbReference type="InterPro" id="IPR001680">
    <property type="entry name" value="WD40_rpt"/>
</dbReference>
<evidence type="ECO:0000256" key="2">
    <source>
        <dbReference type="ARBA" id="ARBA00002869"/>
    </source>
</evidence>
<evidence type="ECO:0000313" key="16">
    <source>
        <dbReference type="Proteomes" id="UP000002640"/>
    </source>
</evidence>
<dbReference type="InParanoid" id="G5A0L8"/>
<dbReference type="Pfam" id="PF04192">
    <property type="entry name" value="Utp21"/>
    <property type="match status" value="1"/>
</dbReference>
<dbReference type="PROSITE" id="PS00533">
    <property type="entry name" value="PORPHOBILINOGEN_DEAM"/>
    <property type="match status" value="1"/>
</dbReference>
<dbReference type="InterPro" id="IPR019775">
    <property type="entry name" value="WD40_repeat_CS"/>
</dbReference>
<dbReference type="NCBIfam" id="TIGR00212">
    <property type="entry name" value="hemC"/>
    <property type="match status" value="1"/>
</dbReference>
<keyword evidence="4 9" id="KW-0853">WD repeat</keyword>
<feature type="compositionally biased region" description="Low complexity" evidence="10">
    <location>
        <begin position="1173"/>
        <end position="1182"/>
    </location>
</feature>
<dbReference type="SUPFAM" id="SSF53850">
    <property type="entry name" value="Periplasmic binding protein-like II"/>
    <property type="match status" value="1"/>
</dbReference>
<feature type="region of interest" description="Disordered" evidence="10">
    <location>
        <begin position="1173"/>
        <end position="1193"/>
    </location>
</feature>
<name>G5A0L8_PHYSP</name>
<dbReference type="Pfam" id="PF01379">
    <property type="entry name" value="Porphobil_deam"/>
    <property type="match status" value="1"/>
</dbReference>
<evidence type="ECO:0000313" key="15">
    <source>
        <dbReference type="EMBL" id="EGZ10554.1"/>
    </source>
</evidence>
<gene>
    <name evidence="15" type="ORF">PHYSODRAFT_304396</name>
</gene>
<dbReference type="FunFam" id="2.130.10.10:FF:000109">
    <property type="entry name" value="WD repeat domain 36"/>
    <property type="match status" value="1"/>
</dbReference>
<dbReference type="OMA" id="ERNIMIW"/>
<evidence type="ECO:0000256" key="10">
    <source>
        <dbReference type="SAM" id="MobiDB-lite"/>
    </source>
</evidence>
<proteinExistence type="predicted"/>
<evidence type="ECO:0000256" key="1">
    <source>
        <dbReference type="ARBA" id="ARBA00001916"/>
    </source>
</evidence>
<sequence length="1452" mass="160018">MTATETAAAAKTETPKRTIYVSSRKSQLAMAQTNTVIAMLEVKFPALRFVVGQQDTVGDQVLDRHLSELGTSTASGLFTKSLEDALLAKTASFAVHSLKDMPTTLPDGLVLAAITKRESPEDAAVIHPKHKAKGLTTLKQLPEGSVIGTSSLRREALLRQQFPTFEIKTLRGNIQTRLAKLDGHDDYDAIIVAACGFRRGELGDRIDEILPMDTFGYGVGQGSIGVECRADDEETIEMLKTITDEKSAQLCKAERSLLYHLEGGCQIAMGVSATLDEDTLTLNSTVLSRDGKESVHESISGPRTEAENLGKQLAQRFWDNELARKVLGKTGQKRALTYGDAEAPGDAAAAAEKAASEVRNAWFQSFRSCSPNDSSGCSFTGVAVRVSASISLGSARLAVHHKAQRLASLKLPVALVTAPYRARPRQITETMTSDQLTRCQNSRVLQAFRAIGVVADDVPVVWYGMGKSSFATASLGKSFAVYNCDKLTPVLVSPQLPKRIAALAVFPRKHVTFTACGRQIIVWRRADRWKTLVGHKGAVKQMITVGTVLFSLDDERNIMIWDLETMKLVDTLSFPIGFTPTAMMHPDTYLNKILIGSEEGALQLWNVRKMKCIYEFKGWGSAVTALEQSPAVDVVSIGLADGRLMVHHLQLDERVMDFKQEQQSSITAMSFRTDAGASTTPLVVSGSRSGDIAVWNLQTKRLESVIAAAHDGAVVSLQFLSNEPLLLSSGSDNSIKLWIFDHLNGGTARLLKSREGHRAPPTRIRYYGNNTLATMADGADGTCCQILSAGQDRAFRVFHTAREQQSRELSQGPVLKKARRLNVRVEDLKLPPIAQFAAMETRERDWANVITCHENEIAAYVWRFENRAIGKKVLRQFDPSKRVPSGSAEDLRRKKTQATSVAISSCGNYALVGSLGGCIFRYNMQSGEARGSFPVSATPKAKIIRSLVLPGTDMSALQDNDVEKTAGDAHDGPVSAVAVDALNETLVSAGIDGKLKFWGFKKHELRYEIDIGSPISQMELHRDSNLLCVACDDQVLRLYDVTTHKLVRRFAGHSHRVTDMTFSSDARWLFSSSADASLRVWDIPTGKCVDWLRFHKPVTGLAVSPTGEFLATTHVGHVGIFLWANRSFFTEVFLDSEPAEPVLMDMPVSLNEVDNSDQLGYGTERNPQLSVLSVDEQQSQSSKVEKGEESSEPLDASLITLSTAPRAFWQSLFNLELIKKRNKPIEPPKAPEQAPFFLQTARKDDVHPTFVPVAPEAKKETKKKEEDEDVAMDGWGVGDDDEAWGDDDGEEPEDDAEVAAPSSRIVKTEGIVTSRCKLATLLAKAIKLEEEEDDTVSRFHEVAVYMQSLSASAVDVEMSTLCMGDFDEEGKKLLGRFLDFLREEMRTRRDFQVLQAYLNRFLKLHEELLVADPALLAQVDELGSLQQQQWQHLQKLLHNNLCLVQYLSKIQM</sequence>
<dbReference type="FunFam" id="3.40.190.10:FF:000216">
    <property type="entry name" value="Porphobilinogen deaminase, variant"/>
    <property type="match status" value="1"/>
</dbReference>
<dbReference type="Proteomes" id="UP000002640">
    <property type="component" value="Unassembled WGS sequence"/>
</dbReference>
<keyword evidence="5" id="KW-0677">Repeat</keyword>
<dbReference type="GO" id="GO:0006364">
    <property type="term" value="P:rRNA processing"/>
    <property type="evidence" value="ECO:0007669"/>
    <property type="project" value="InterPro"/>
</dbReference>
<dbReference type="PRINTS" id="PR00151">
    <property type="entry name" value="PORPHBDMNASE"/>
</dbReference>
<dbReference type="InterPro" id="IPR036322">
    <property type="entry name" value="WD40_repeat_dom_sf"/>
</dbReference>
<dbReference type="EMBL" id="JH159158">
    <property type="protein sequence ID" value="EGZ10554.1"/>
    <property type="molecule type" value="Genomic_DNA"/>
</dbReference>
<evidence type="ECO:0000256" key="3">
    <source>
        <dbReference type="ARBA" id="ARBA00004735"/>
    </source>
</evidence>
<feature type="compositionally biased region" description="Acidic residues" evidence="10">
    <location>
        <begin position="1278"/>
        <end position="1297"/>
    </location>
</feature>
<dbReference type="PROSITE" id="PS50294">
    <property type="entry name" value="WD_REPEATS_REGION"/>
    <property type="match status" value="2"/>
</dbReference>
<reference evidence="15 16" key="1">
    <citation type="journal article" date="2006" name="Science">
        <title>Phytophthora genome sequences uncover evolutionary origins and mechanisms of pathogenesis.</title>
        <authorList>
            <person name="Tyler B.M."/>
            <person name="Tripathy S."/>
            <person name="Zhang X."/>
            <person name="Dehal P."/>
            <person name="Jiang R.H."/>
            <person name="Aerts A."/>
            <person name="Arredondo F.D."/>
            <person name="Baxter L."/>
            <person name="Bensasson D."/>
            <person name="Beynon J.L."/>
            <person name="Chapman J."/>
            <person name="Damasceno C.M."/>
            <person name="Dorrance A.E."/>
            <person name="Dou D."/>
            <person name="Dickerman A.W."/>
            <person name="Dubchak I.L."/>
            <person name="Garbelotto M."/>
            <person name="Gijzen M."/>
            <person name="Gordon S.G."/>
            <person name="Govers F."/>
            <person name="Grunwald N.J."/>
            <person name="Huang W."/>
            <person name="Ivors K.L."/>
            <person name="Jones R.W."/>
            <person name="Kamoun S."/>
            <person name="Krampis K."/>
            <person name="Lamour K.H."/>
            <person name="Lee M.K."/>
            <person name="McDonald W.H."/>
            <person name="Medina M."/>
            <person name="Meijer H.J."/>
            <person name="Nordberg E.K."/>
            <person name="Maclean D.J."/>
            <person name="Ospina-Giraldo M.D."/>
            <person name="Morris P.F."/>
            <person name="Phuntumart V."/>
            <person name="Putnam N.H."/>
            <person name="Rash S."/>
            <person name="Rose J.K."/>
            <person name="Sakihama Y."/>
            <person name="Salamov A.A."/>
            <person name="Savidor A."/>
            <person name="Scheuring C.F."/>
            <person name="Smith B.M."/>
            <person name="Sobral B.W."/>
            <person name="Terry A."/>
            <person name="Torto-Alalibo T.A."/>
            <person name="Win J."/>
            <person name="Xu Z."/>
            <person name="Zhang H."/>
            <person name="Grigoriev I.V."/>
            <person name="Rokhsar D.S."/>
            <person name="Boore J.L."/>
        </authorList>
    </citation>
    <scope>NUCLEOTIDE SEQUENCE [LARGE SCALE GENOMIC DNA]</scope>
    <source>
        <strain evidence="15 16">P6497</strain>
    </source>
</reference>
<evidence type="ECO:0000259" key="14">
    <source>
        <dbReference type="Pfam" id="PF25171"/>
    </source>
</evidence>
<comment type="cofactor">
    <cofactor evidence="1">
        <name>dipyrromethane</name>
        <dbReference type="ChEBI" id="CHEBI:60342"/>
    </cofactor>
</comment>
<dbReference type="InterPro" id="IPR015943">
    <property type="entry name" value="WD40/YVTN_repeat-like_dom_sf"/>
</dbReference>
<feature type="domain" description="Porphobilinogen deaminase C-terminal" evidence="12">
    <location>
        <begin position="249"/>
        <end position="317"/>
    </location>
</feature>
<dbReference type="STRING" id="1094619.G5A0L8"/>
<dbReference type="GO" id="GO:0034388">
    <property type="term" value="C:Pwp2p-containing subcomplex of 90S preribosome"/>
    <property type="evidence" value="ECO:0007669"/>
    <property type="project" value="TreeGrafter"/>
</dbReference>
<dbReference type="InterPro" id="IPR022417">
    <property type="entry name" value="Porphobilin_deaminase_N"/>
</dbReference>
<dbReference type="InterPro" id="IPR022419">
    <property type="entry name" value="Porphobilin_deaminase_cofac_BS"/>
</dbReference>
<dbReference type="InterPro" id="IPR036803">
    <property type="entry name" value="Porphobilinogen_deaminase_C_sf"/>
</dbReference>
<dbReference type="SMART" id="SM00320">
    <property type="entry name" value="WD40"/>
    <property type="match status" value="11"/>
</dbReference>
<dbReference type="PROSITE" id="PS50082">
    <property type="entry name" value="WD_REPEATS_2"/>
    <property type="match status" value="3"/>
</dbReference>
<dbReference type="PROSITE" id="PS00678">
    <property type="entry name" value="WD_REPEATS_1"/>
    <property type="match status" value="1"/>
</dbReference>
<evidence type="ECO:0000256" key="9">
    <source>
        <dbReference type="PROSITE-ProRule" id="PRU00221"/>
    </source>
</evidence>
<evidence type="ECO:0000259" key="13">
    <source>
        <dbReference type="Pfam" id="PF04192"/>
    </source>
</evidence>
<feature type="repeat" description="WD" evidence="9">
    <location>
        <begin position="1050"/>
        <end position="1091"/>
    </location>
</feature>
<comment type="pathway">
    <text evidence="3">Porphyrin-containing compound metabolism; protoporphyrin-IX biosynthesis; coproporphyrinogen-III from 5-aminolevulinate: step 2/4.</text>
</comment>
<evidence type="ECO:0000259" key="12">
    <source>
        <dbReference type="Pfam" id="PF03900"/>
    </source>
</evidence>
<dbReference type="SUPFAM" id="SSF54782">
    <property type="entry name" value="Porphobilinogen deaminase (hydroxymethylbilane synthase), C-terminal domain"/>
    <property type="match status" value="1"/>
</dbReference>
<dbReference type="Pfam" id="PF25171">
    <property type="entry name" value="Beta-prop_WDR36-Utp21_1st"/>
    <property type="match status" value="1"/>
</dbReference>
<evidence type="ECO:0000256" key="4">
    <source>
        <dbReference type="ARBA" id="ARBA00022574"/>
    </source>
</evidence>
<evidence type="ECO:0000256" key="8">
    <source>
        <dbReference type="ARBA" id="ARBA00048169"/>
    </source>
</evidence>
<dbReference type="GO" id="GO:0006782">
    <property type="term" value="P:protoporphyrinogen IX biosynthetic process"/>
    <property type="evidence" value="ECO:0007669"/>
    <property type="project" value="UniProtKB-UniPathway"/>
</dbReference>
<dbReference type="InterPro" id="IPR022418">
    <property type="entry name" value="Porphobilinogen_deaminase_C"/>
</dbReference>
<keyword evidence="16" id="KW-1185">Reference proteome</keyword>
<dbReference type="SMR" id="G5A0L8"/>
<dbReference type="FunCoup" id="G5A0L8">
    <property type="interactions" value="441"/>
</dbReference>
<accession>G5A0L8</accession>
<feature type="domain" description="Porphobilinogen deaminase N-terminal" evidence="11">
    <location>
        <begin position="19"/>
        <end position="236"/>
    </location>
</feature>
<dbReference type="GO" id="GO:0032040">
    <property type="term" value="C:small-subunit processome"/>
    <property type="evidence" value="ECO:0007669"/>
    <property type="project" value="InterPro"/>
</dbReference>
<dbReference type="GeneID" id="20642411"/>